<evidence type="ECO:0000259" key="1">
    <source>
        <dbReference type="Pfam" id="PF13470"/>
    </source>
</evidence>
<dbReference type="AlphaFoldDB" id="A0A4R4KBI9"/>
<dbReference type="InterPro" id="IPR029060">
    <property type="entry name" value="PIN-like_dom_sf"/>
</dbReference>
<proteinExistence type="predicted"/>
<feature type="domain" description="PIN" evidence="1">
    <location>
        <begin position="5"/>
        <end position="119"/>
    </location>
</feature>
<dbReference type="Gene3D" id="3.40.50.1010">
    <property type="entry name" value="5'-nuclease"/>
    <property type="match status" value="1"/>
</dbReference>
<dbReference type="RefSeq" id="WP_132118817.1">
    <property type="nucleotide sequence ID" value="NZ_SMJU01000008.1"/>
</dbReference>
<name>A0A4R4KBI9_9BACT</name>
<protein>
    <submittedName>
        <fullName evidence="2">PIN domain-containing protein</fullName>
    </submittedName>
</protein>
<dbReference type="EMBL" id="SMJU01000008">
    <property type="protein sequence ID" value="TDB64122.1"/>
    <property type="molecule type" value="Genomic_DNA"/>
</dbReference>
<evidence type="ECO:0000313" key="3">
    <source>
        <dbReference type="Proteomes" id="UP000295706"/>
    </source>
</evidence>
<dbReference type="Proteomes" id="UP000295706">
    <property type="component" value="Unassembled WGS sequence"/>
</dbReference>
<accession>A0A4R4KBI9</accession>
<sequence length="143" mass="16470">MKEAVFVDTDVIVDFLIDRVPFSQKSAEVFVLAEKEEIVIYVSSLCYSNIFYILRKLAGLKKAMELLQKLESLTEILPVGKIIIRQALAERFEDFEDGIQNFTALQEPLIRKIITRNVKDFKKSELSIVTPDEYISMYLSGKK</sequence>
<dbReference type="OrthoDB" id="1148871at2"/>
<keyword evidence="3" id="KW-1185">Reference proteome</keyword>
<comment type="caution">
    <text evidence="2">The sequence shown here is derived from an EMBL/GenBank/DDBJ whole genome shotgun (WGS) entry which is preliminary data.</text>
</comment>
<dbReference type="InterPro" id="IPR002716">
    <property type="entry name" value="PIN_dom"/>
</dbReference>
<gene>
    <name evidence="2" type="ORF">EZE20_14370</name>
</gene>
<reference evidence="2 3" key="1">
    <citation type="submission" date="2019-02" db="EMBL/GenBank/DDBJ databases">
        <title>Arundinibacter roseus gen. nov., sp. nov., a new member of the family Cytophagaceae.</title>
        <authorList>
            <person name="Szuroczki S."/>
            <person name="Khayer B."/>
            <person name="Sproer C."/>
            <person name="Toumi M."/>
            <person name="Szabo A."/>
            <person name="Felfoldi T."/>
            <person name="Schumann P."/>
            <person name="Toth E."/>
        </authorList>
    </citation>
    <scope>NUCLEOTIDE SEQUENCE [LARGE SCALE GENOMIC DNA]</scope>
    <source>
        <strain evidence="2 3">DMA-k-7a</strain>
    </source>
</reference>
<dbReference type="Pfam" id="PF13470">
    <property type="entry name" value="PIN_3"/>
    <property type="match status" value="1"/>
</dbReference>
<organism evidence="2 3">
    <name type="scientific">Arundinibacter roseus</name>
    <dbReference type="NCBI Taxonomy" id="2070510"/>
    <lineage>
        <taxon>Bacteria</taxon>
        <taxon>Pseudomonadati</taxon>
        <taxon>Bacteroidota</taxon>
        <taxon>Cytophagia</taxon>
        <taxon>Cytophagales</taxon>
        <taxon>Spirosomataceae</taxon>
        <taxon>Arundinibacter</taxon>
    </lineage>
</organism>
<dbReference type="SUPFAM" id="SSF88723">
    <property type="entry name" value="PIN domain-like"/>
    <property type="match status" value="1"/>
</dbReference>
<evidence type="ECO:0000313" key="2">
    <source>
        <dbReference type="EMBL" id="TDB64122.1"/>
    </source>
</evidence>